<gene>
    <name evidence="9" type="ORF">LTLLF_192150</name>
</gene>
<feature type="region of interest" description="Disordered" evidence="7">
    <location>
        <begin position="103"/>
        <end position="133"/>
    </location>
</feature>
<comment type="similarity">
    <text evidence="2 6">Belongs to the MTFR1 family.</text>
</comment>
<accession>A0A8J6G124</accession>
<dbReference type="PANTHER" id="PTHR14215">
    <property type="entry name" value="PROTEIN OF UNKNOWN FUNCTION DUF729"/>
    <property type="match status" value="1"/>
</dbReference>
<dbReference type="PANTHER" id="PTHR14215:SF1">
    <property type="entry name" value="MITOCHONDRIAL FISSION REGULATOR 1"/>
    <property type="match status" value="1"/>
</dbReference>
<feature type="signal peptide" evidence="8">
    <location>
        <begin position="1"/>
        <end position="19"/>
    </location>
</feature>
<organism evidence="9 10">
    <name type="scientific">Microtus ochrogaster</name>
    <name type="common">Prairie vole</name>
    <dbReference type="NCBI Taxonomy" id="79684"/>
    <lineage>
        <taxon>Eukaryota</taxon>
        <taxon>Metazoa</taxon>
        <taxon>Chordata</taxon>
        <taxon>Craniata</taxon>
        <taxon>Vertebrata</taxon>
        <taxon>Euteleostomi</taxon>
        <taxon>Mammalia</taxon>
        <taxon>Eutheria</taxon>
        <taxon>Euarchontoglires</taxon>
        <taxon>Glires</taxon>
        <taxon>Rodentia</taxon>
        <taxon>Myomorpha</taxon>
        <taxon>Muroidea</taxon>
        <taxon>Cricetidae</taxon>
        <taxon>Arvicolinae</taxon>
        <taxon>Microtus</taxon>
    </lineage>
</organism>
<reference evidence="9" key="1">
    <citation type="submission" date="2020-03" db="EMBL/GenBank/DDBJ databases">
        <title>Studies in the Genomics of Life Span.</title>
        <authorList>
            <person name="Glass D."/>
        </authorList>
    </citation>
    <scope>NUCLEOTIDE SEQUENCE</scope>
    <source>
        <strain evidence="9">LTLLF</strain>
        <tissue evidence="9">Muscle</tissue>
    </source>
</reference>
<comment type="function">
    <text evidence="5">May play a role in mitochondrial aerobic respiration. May also regulate mitochondrial organization and fission.</text>
</comment>
<dbReference type="InterPro" id="IPR007972">
    <property type="entry name" value="Mtfr1"/>
</dbReference>
<evidence type="ECO:0000256" key="3">
    <source>
        <dbReference type="ARBA" id="ARBA00022946"/>
    </source>
</evidence>
<protein>
    <recommendedName>
        <fullName evidence="6">Mitochondrial fission regulator</fullName>
    </recommendedName>
</protein>
<evidence type="ECO:0000256" key="6">
    <source>
        <dbReference type="RuleBase" id="RU369053"/>
    </source>
</evidence>
<evidence type="ECO:0000256" key="1">
    <source>
        <dbReference type="ARBA" id="ARBA00004173"/>
    </source>
</evidence>
<evidence type="ECO:0000256" key="5">
    <source>
        <dbReference type="ARBA" id="ARBA00037378"/>
    </source>
</evidence>
<feature type="chain" id="PRO_5035197937" description="Mitochondrial fission regulator" evidence="8">
    <location>
        <begin position="20"/>
        <end position="257"/>
    </location>
</feature>
<name>A0A8J6G124_MICOH</name>
<evidence type="ECO:0000256" key="8">
    <source>
        <dbReference type="SAM" id="SignalP"/>
    </source>
</evidence>
<evidence type="ECO:0000256" key="2">
    <source>
        <dbReference type="ARBA" id="ARBA00005807"/>
    </source>
</evidence>
<evidence type="ECO:0000313" key="10">
    <source>
        <dbReference type="Proteomes" id="UP000710432"/>
    </source>
</evidence>
<proteinExistence type="inferred from homology"/>
<dbReference type="EMBL" id="JAATJU010025910">
    <property type="protein sequence ID" value="KAH0502512.1"/>
    <property type="molecule type" value="Genomic_DNA"/>
</dbReference>
<keyword evidence="3" id="KW-0809">Transit peptide</keyword>
<comment type="function">
    <text evidence="6">Plays a role in mitochondrial aerobic respiration. Regulates mitochondrial organization and fission.</text>
</comment>
<evidence type="ECO:0000256" key="4">
    <source>
        <dbReference type="ARBA" id="ARBA00023128"/>
    </source>
</evidence>
<sequence length="257" mass="28175">MLGWIKCLLRLVVQRVGVSKQLVLWSGKPYGSPRSIVRKIGTNLSLIQCPRVQCQLTSHATECCPTHPRKDVVTSFADAGWIATEEGECSTRLRAEVRSKSPFEDDLPCFEKPPSRHISLPNLSQDEPPPKTTLASKEALQKISAPENELAALRAQIAKILNLKEQQSLSAGHLDSSTVAPPPLSPLPSSPLLPLHQCSTKVCLLLISLKSDESKGSINGKTFAMSYSKPPDISNMLEILKDMNSVKLQSFKRSEKA</sequence>
<evidence type="ECO:0000313" key="9">
    <source>
        <dbReference type="EMBL" id="KAH0502512.1"/>
    </source>
</evidence>
<keyword evidence="8" id="KW-0732">Signal</keyword>
<comment type="caution">
    <text evidence="9">The sequence shown here is derived from an EMBL/GenBank/DDBJ whole genome shotgun (WGS) entry which is preliminary data.</text>
</comment>
<dbReference type="GO" id="GO:0009060">
    <property type="term" value="P:aerobic respiration"/>
    <property type="evidence" value="ECO:0007669"/>
    <property type="project" value="UniProtKB-UniRule"/>
</dbReference>
<dbReference type="AlphaFoldDB" id="A0A8J6G124"/>
<dbReference type="GO" id="GO:0005739">
    <property type="term" value="C:mitochondrion"/>
    <property type="evidence" value="ECO:0007669"/>
    <property type="project" value="UniProtKB-SubCell"/>
</dbReference>
<evidence type="ECO:0000256" key="7">
    <source>
        <dbReference type="SAM" id="MobiDB-lite"/>
    </source>
</evidence>
<dbReference type="GO" id="GO:0000266">
    <property type="term" value="P:mitochondrial fission"/>
    <property type="evidence" value="ECO:0007669"/>
    <property type="project" value="UniProtKB-UniRule"/>
</dbReference>
<comment type="subcellular location">
    <subcellularLocation>
        <location evidence="1 6">Mitochondrion</location>
    </subcellularLocation>
</comment>
<keyword evidence="4 6" id="KW-0496">Mitochondrion</keyword>
<dbReference type="Proteomes" id="UP000710432">
    <property type="component" value="Unassembled WGS sequence"/>
</dbReference>
<dbReference type="Pfam" id="PF05308">
    <property type="entry name" value="Mito_fiss_reg"/>
    <property type="match status" value="1"/>
</dbReference>